<evidence type="ECO:0000256" key="6">
    <source>
        <dbReference type="PROSITE-ProRule" id="PRU10072"/>
    </source>
</evidence>
<proteinExistence type="inferred from homology"/>
<keyword evidence="4 5" id="KW-0234">DNA repair</keyword>
<dbReference type="SMART" id="SM00986">
    <property type="entry name" value="UDG"/>
    <property type="match status" value="1"/>
</dbReference>
<comment type="subcellular location">
    <subcellularLocation>
        <location evidence="5">Mitochondrion</location>
    </subcellularLocation>
    <subcellularLocation>
        <location evidence="5">Nucleus</location>
    </subcellularLocation>
</comment>
<evidence type="ECO:0000256" key="2">
    <source>
        <dbReference type="ARBA" id="ARBA00022763"/>
    </source>
</evidence>
<feature type="active site" description="Proton acceptor" evidence="5 6">
    <location>
        <position position="159"/>
    </location>
</feature>
<dbReference type="RefSeq" id="XP_067712769.1">
    <property type="nucleotide sequence ID" value="XM_067856668.1"/>
</dbReference>
<evidence type="ECO:0000256" key="4">
    <source>
        <dbReference type="ARBA" id="ARBA00023204"/>
    </source>
</evidence>
<evidence type="ECO:0000259" key="9">
    <source>
        <dbReference type="SMART" id="SM00986"/>
    </source>
</evidence>
<evidence type="ECO:0000256" key="5">
    <source>
        <dbReference type="HAMAP-Rule" id="MF_03166"/>
    </source>
</evidence>
<protein>
    <recommendedName>
        <fullName evidence="5 7">Uracil-DNA glycosylase</fullName>
        <shortName evidence="5">UDG</shortName>
        <ecNumber evidence="5 7">3.2.2.27</ecNumber>
    </recommendedName>
</protein>
<feature type="compositionally biased region" description="Low complexity" evidence="8">
    <location>
        <begin position="25"/>
        <end position="34"/>
    </location>
</feature>
<comment type="catalytic activity">
    <reaction evidence="5 7">
        <text>Hydrolyzes single-stranded DNA or mismatched double-stranded DNA and polynucleotides, releasing free uracil.</text>
        <dbReference type="EC" id="3.2.2.27"/>
    </reaction>
</comment>
<dbReference type="NCBIfam" id="NF003588">
    <property type="entry name" value="PRK05254.1-1"/>
    <property type="match status" value="1"/>
</dbReference>
<evidence type="ECO:0000313" key="11">
    <source>
        <dbReference type="Proteomes" id="UP001497744"/>
    </source>
</evidence>
<feature type="compositionally biased region" description="Low complexity" evidence="8">
    <location>
        <begin position="77"/>
        <end position="88"/>
    </location>
</feature>
<feature type="compositionally biased region" description="Low complexity" evidence="8">
    <location>
        <begin position="49"/>
        <end position="63"/>
    </location>
</feature>
<organism evidence="10 11">
    <name type="scientific">Babesia caballi</name>
    <dbReference type="NCBI Taxonomy" id="5871"/>
    <lineage>
        <taxon>Eukaryota</taxon>
        <taxon>Sar</taxon>
        <taxon>Alveolata</taxon>
        <taxon>Apicomplexa</taxon>
        <taxon>Aconoidasida</taxon>
        <taxon>Piroplasmida</taxon>
        <taxon>Babesiidae</taxon>
        <taxon>Babesia</taxon>
    </lineage>
</organism>
<dbReference type="NCBIfam" id="NF003589">
    <property type="entry name" value="PRK05254.1-2"/>
    <property type="match status" value="1"/>
</dbReference>
<dbReference type="NCBIfam" id="TIGR00628">
    <property type="entry name" value="ung"/>
    <property type="match status" value="1"/>
</dbReference>
<reference evidence="10 11" key="1">
    <citation type="submission" date="2021-06" db="EMBL/GenBank/DDBJ databases">
        <title>Genome sequence of Babesia caballi.</title>
        <authorList>
            <person name="Yamagishi J."/>
            <person name="Kidaka T."/>
            <person name="Ochi A."/>
        </authorList>
    </citation>
    <scope>NUCLEOTIDE SEQUENCE [LARGE SCALE GENOMIC DNA]</scope>
    <source>
        <strain evidence="10">USDA-D6B2</strain>
    </source>
</reference>
<evidence type="ECO:0000256" key="3">
    <source>
        <dbReference type="ARBA" id="ARBA00022801"/>
    </source>
</evidence>
<dbReference type="GO" id="GO:0005739">
    <property type="term" value="C:mitochondrion"/>
    <property type="evidence" value="ECO:0007669"/>
    <property type="project" value="UniProtKB-SubCell"/>
</dbReference>
<dbReference type="PANTHER" id="PTHR11264:SF0">
    <property type="entry name" value="URACIL-DNA GLYCOSYLASE"/>
    <property type="match status" value="1"/>
</dbReference>
<dbReference type="PROSITE" id="PS00130">
    <property type="entry name" value="U_DNA_GLYCOSYLASE"/>
    <property type="match status" value="1"/>
</dbReference>
<dbReference type="SMART" id="SM00987">
    <property type="entry name" value="UreE_C"/>
    <property type="match status" value="1"/>
</dbReference>
<dbReference type="SUPFAM" id="SSF52141">
    <property type="entry name" value="Uracil-DNA glycosylase-like"/>
    <property type="match status" value="1"/>
</dbReference>
<gene>
    <name evidence="10" type="ORF">BcabD6B2_01330</name>
</gene>
<dbReference type="EMBL" id="BPLF01000001">
    <property type="protein sequence ID" value="GIX60698.1"/>
    <property type="molecule type" value="Genomic_DNA"/>
</dbReference>
<dbReference type="Pfam" id="PF03167">
    <property type="entry name" value="UDG"/>
    <property type="match status" value="1"/>
</dbReference>
<keyword evidence="5" id="KW-0539">Nucleus</keyword>
<dbReference type="InterPro" id="IPR036895">
    <property type="entry name" value="Uracil-DNA_glycosylase-like_sf"/>
</dbReference>
<dbReference type="HAMAP" id="MF_00148">
    <property type="entry name" value="UDG"/>
    <property type="match status" value="1"/>
</dbReference>
<dbReference type="InterPro" id="IPR018085">
    <property type="entry name" value="Ura-DNA_Glyclase_AS"/>
</dbReference>
<dbReference type="InterPro" id="IPR005122">
    <property type="entry name" value="Uracil-DNA_glycosylase-like"/>
</dbReference>
<keyword evidence="3 5" id="KW-0378">Hydrolase</keyword>
<dbReference type="Gene3D" id="3.40.470.10">
    <property type="entry name" value="Uracil-DNA glycosylase-like domain"/>
    <property type="match status" value="1"/>
</dbReference>
<evidence type="ECO:0000256" key="7">
    <source>
        <dbReference type="RuleBase" id="RU003780"/>
    </source>
</evidence>
<evidence type="ECO:0000256" key="8">
    <source>
        <dbReference type="SAM" id="MobiDB-lite"/>
    </source>
</evidence>
<comment type="caution">
    <text evidence="10">The sequence shown here is derived from an EMBL/GenBank/DDBJ whole genome shotgun (WGS) entry which is preliminary data.</text>
</comment>
<comment type="function">
    <text evidence="5 7">Excises uracil residues from the DNA which can arise as a result of misincorporation of dUMP residues by DNA polymerase or due to deamination of cytosine.</text>
</comment>
<name>A0AAV4LLL5_BABCB</name>
<dbReference type="CDD" id="cd10027">
    <property type="entry name" value="UDG-F1-like"/>
    <property type="match status" value="1"/>
</dbReference>
<feature type="compositionally biased region" description="Basic and acidic residues" evidence="8">
    <location>
        <begin position="38"/>
        <end position="48"/>
    </location>
</feature>
<dbReference type="GO" id="GO:0097510">
    <property type="term" value="P:base-excision repair, AP site formation via deaminated base removal"/>
    <property type="evidence" value="ECO:0007669"/>
    <property type="project" value="TreeGrafter"/>
</dbReference>
<comment type="similarity">
    <text evidence="1 5 7">Belongs to the uracil-DNA glycosylase (UDG) superfamily. UNG family.</text>
</comment>
<dbReference type="GO" id="GO:0005634">
    <property type="term" value="C:nucleus"/>
    <property type="evidence" value="ECO:0007669"/>
    <property type="project" value="UniProtKB-SubCell"/>
</dbReference>
<dbReference type="EC" id="3.2.2.27" evidence="5 7"/>
<dbReference type="GeneID" id="94192181"/>
<dbReference type="Proteomes" id="UP001497744">
    <property type="component" value="Unassembled WGS sequence"/>
</dbReference>
<feature type="domain" description="Uracil-DNA glycosylase-like" evidence="9">
    <location>
        <begin position="144"/>
        <end position="298"/>
    </location>
</feature>
<keyword evidence="5" id="KW-0496">Mitochondrion</keyword>
<dbReference type="InterPro" id="IPR002043">
    <property type="entry name" value="UDG_fam1"/>
</dbReference>
<dbReference type="GO" id="GO:0004844">
    <property type="term" value="F:uracil DNA N-glycosylase activity"/>
    <property type="evidence" value="ECO:0007669"/>
    <property type="project" value="UniProtKB-UniRule"/>
</dbReference>
<evidence type="ECO:0000256" key="1">
    <source>
        <dbReference type="ARBA" id="ARBA00008184"/>
    </source>
</evidence>
<keyword evidence="11" id="KW-1185">Reference proteome</keyword>
<feature type="region of interest" description="Disordered" evidence="8">
    <location>
        <begin position="15"/>
        <end position="88"/>
    </location>
</feature>
<dbReference type="PANTHER" id="PTHR11264">
    <property type="entry name" value="URACIL-DNA GLYCOSYLASE"/>
    <property type="match status" value="1"/>
</dbReference>
<dbReference type="AlphaFoldDB" id="A0AAV4LLL5"/>
<evidence type="ECO:0000313" key="10">
    <source>
        <dbReference type="EMBL" id="GIX60698.1"/>
    </source>
</evidence>
<sequence length="312" mass="34723">MAKRLITEFFPTPEGCAKRHLHSHTATTTATTTANEPTLKDDTERSTTDDATASTAPDAIDASQPGHKEQGQEATCVPSDTSTPSPTTPDVAATVQEMLGSEWGSKLADELRKPYFLKLWSLVAKDRLTKKVYPPEHLVFNAFKLVPLSKVKVVIVGQDPYHQPRQAMGLSFSVPRGVPLPPSLRNIFKEIGVESSHGDLTYWAQQGVFMLNTALTVIDSQPFSHKDYGWNAFTDRVIELINLHREHVVFLLWGKPAQKKCDSISTARHCVLKCGHPSPLSQKFFFGCDHFNKCNAYLAKTQQTPINWKLLP</sequence>
<keyword evidence="2 5" id="KW-0227">DNA damage</keyword>
<accession>A0AAV4LLL5</accession>
<dbReference type="NCBIfam" id="NF003592">
    <property type="entry name" value="PRK05254.1-5"/>
    <property type="match status" value="1"/>
</dbReference>